<evidence type="ECO:0000313" key="2">
    <source>
        <dbReference type="EMBL" id="GAI93569.1"/>
    </source>
</evidence>
<comment type="caution">
    <text evidence="2">The sequence shown here is derived from an EMBL/GenBank/DDBJ whole genome shotgun (WGS) entry which is preliminary data.</text>
</comment>
<feature type="compositionally biased region" description="Basic and acidic residues" evidence="1">
    <location>
        <begin position="34"/>
        <end position="43"/>
    </location>
</feature>
<feature type="region of interest" description="Disordered" evidence="1">
    <location>
        <begin position="24"/>
        <end position="43"/>
    </location>
</feature>
<dbReference type="AlphaFoldDB" id="X1UML4"/>
<evidence type="ECO:0000256" key="1">
    <source>
        <dbReference type="SAM" id="MobiDB-lite"/>
    </source>
</evidence>
<dbReference type="EMBL" id="BARW01021924">
    <property type="protein sequence ID" value="GAI93569.1"/>
    <property type="molecule type" value="Genomic_DNA"/>
</dbReference>
<proteinExistence type="predicted"/>
<accession>X1UML4</accession>
<sequence length="141" mass="15106">MKIKSSAEISKKWDEAIGRVPGSYKDGVAGTTDWQEKAASEDAENLWKEKIDEAASRKARQKAISAVSNEDWRSAAISKGAARIGAGMTAAKAKRAAKFEPYRTAIEGISLPAKTADPAQNVTNRVIPIATTLSDLKKSMA</sequence>
<protein>
    <submittedName>
        <fullName evidence="2">Uncharacterized protein</fullName>
    </submittedName>
</protein>
<gene>
    <name evidence="2" type="ORF">S12H4_36734</name>
</gene>
<reference evidence="2" key="1">
    <citation type="journal article" date="2014" name="Front. Microbiol.">
        <title>High frequency of phylogenetically diverse reductive dehalogenase-homologous genes in deep subseafloor sedimentary metagenomes.</title>
        <authorList>
            <person name="Kawai M."/>
            <person name="Futagami T."/>
            <person name="Toyoda A."/>
            <person name="Takaki Y."/>
            <person name="Nishi S."/>
            <person name="Hori S."/>
            <person name="Arai W."/>
            <person name="Tsubouchi T."/>
            <person name="Morono Y."/>
            <person name="Uchiyama I."/>
            <person name="Ito T."/>
            <person name="Fujiyama A."/>
            <person name="Inagaki F."/>
            <person name="Takami H."/>
        </authorList>
    </citation>
    <scope>NUCLEOTIDE SEQUENCE</scope>
    <source>
        <strain evidence="2">Expedition CK06-06</strain>
    </source>
</reference>
<name>X1UML4_9ZZZZ</name>
<organism evidence="2">
    <name type="scientific">marine sediment metagenome</name>
    <dbReference type="NCBI Taxonomy" id="412755"/>
    <lineage>
        <taxon>unclassified sequences</taxon>
        <taxon>metagenomes</taxon>
        <taxon>ecological metagenomes</taxon>
    </lineage>
</organism>